<organism evidence="2 3">
    <name type="scientific">Reticulomyxa filosa</name>
    <dbReference type="NCBI Taxonomy" id="46433"/>
    <lineage>
        <taxon>Eukaryota</taxon>
        <taxon>Sar</taxon>
        <taxon>Rhizaria</taxon>
        <taxon>Retaria</taxon>
        <taxon>Foraminifera</taxon>
        <taxon>Monothalamids</taxon>
        <taxon>Reticulomyxidae</taxon>
        <taxon>Reticulomyxa</taxon>
    </lineage>
</organism>
<gene>
    <name evidence="2" type="ORF">RFI_05772</name>
</gene>
<comment type="caution">
    <text evidence="2">The sequence shown here is derived from an EMBL/GenBank/DDBJ whole genome shotgun (WGS) entry which is preliminary data.</text>
</comment>
<sequence>MFNDMIDETELIEMKPPTSSNLESHPTAVRMPSKTESSGNGAVNAKQLALGDILASAHDISGASTPDHDPDERKSGLLPLSNIPSCCPNIYIYKYPDLRLKDEIWKELVTAVQTFVNTSNQNELPPSMHRQQSTQETDMLGEFYTQLSKRSTGVPKDLLSGLGKKTGGSLRNLLEPSNQNRSPSPSPSAALSDSSPFAKKEFESDLLDSLGRKTEKEKIHTTEEEMKELEKRKEGRHSNVSNLSVQHQFNNRQHERVSVLMANRQAKLIYKQKRKQMQETDYHADEKDTSPQVTYDYLRKDDAKKKVLRRQKSDSDTASNNPDDTFDVNKFKVDITNTFF</sequence>
<proteinExistence type="predicted"/>
<accession>X6NZG2</accession>
<feature type="compositionally biased region" description="Basic and acidic residues" evidence="1">
    <location>
        <begin position="210"/>
        <end position="237"/>
    </location>
</feature>
<evidence type="ECO:0000313" key="3">
    <source>
        <dbReference type="Proteomes" id="UP000023152"/>
    </source>
</evidence>
<name>X6NZG2_RETFI</name>
<dbReference type="EMBL" id="ASPP01004990">
    <property type="protein sequence ID" value="ETO31351.1"/>
    <property type="molecule type" value="Genomic_DNA"/>
</dbReference>
<reference evidence="2 3" key="1">
    <citation type="journal article" date="2013" name="Curr. Biol.">
        <title>The Genome of the Foraminiferan Reticulomyxa filosa.</title>
        <authorList>
            <person name="Glockner G."/>
            <person name="Hulsmann N."/>
            <person name="Schleicher M."/>
            <person name="Noegel A.A."/>
            <person name="Eichinger L."/>
            <person name="Gallinger C."/>
            <person name="Pawlowski J."/>
            <person name="Sierra R."/>
            <person name="Euteneuer U."/>
            <person name="Pillet L."/>
            <person name="Moustafa A."/>
            <person name="Platzer M."/>
            <person name="Groth M."/>
            <person name="Szafranski K."/>
            <person name="Schliwa M."/>
        </authorList>
    </citation>
    <scope>NUCLEOTIDE SEQUENCE [LARGE SCALE GENOMIC DNA]</scope>
</reference>
<feature type="compositionally biased region" description="Low complexity" evidence="1">
    <location>
        <begin position="158"/>
        <end position="196"/>
    </location>
</feature>
<feature type="region of interest" description="Disordered" evidence="1">
    <location>
        <begin position="208"/>
        <end position="244"/>
    </location>
</feature>
<feature type="region of interest" description="Disordered" evidence="1">
    <location>
        <begin position="304"/>
        <end position="327"/>
    </location>
</feature>
<feature type="compositionally biased region" description="Basic and acidic residues" evidence="1">
    <location>
        <begin position="304"/>
        <end position="315"/>
    </location>
</feature>
<feature type="region of interest" description="Disordered" evidence="1">
    <location>
        <begin position="1"/>
        <end position="43"/>
    </location>
</feature>
<evidence type="ECO:0000313" key="2">
    <source>
        <dbReference type="EMBL" id="ETO31351.1"/>
    </source>
</evidence>
<feature type="compositionally biased region" description="Acidic residues" evidence="1">
    <location>
        <begin position="1"/>
        <end position="11"/>
    </location>
</feature>
<dbReference type="Proteomes" id="UP000023152">
    <property type="component" value="Unassembled WGS sequence"/>
</dbReference>
<keyword evidence="3" id="KW-1185">Reference proteome</keyword>
<feature type="region of interest" description="Disordered" evidence="1">
    <location>
        <begin position="151"/>
        <end position="196"/>
    </location>
</feature>
<evidence type="ECO:0000256" key="1">
    <source>
        <dbReference type="SAM" id="MobiDB-lite"/>
    </source>
</evidence>
<dbReference type="AlphaFoldDB" id="X6NZG2"/>
<protein>
    <submittedName>
        <fullName evidence="2">Uncharacterized protein</fullName>
    </submittedName>
</protein>